<evidence type="ECO:0000313" key="3">
    <source>
        <dbReference type="Proteomes" id="UP000202420"/>
    </source>
</evidence>
<evidence type="ECO:0000313" key="2">
    <source>
        <dbReference type="EMBL" id="ABT16450.1"/>
    </source>
</evidence>
<reference evidence="2 3" key="1">
    <citation type="submission" date="2006-09" db="EMBL/GenBank/DDBJ databases">
        <title>Sequence and annotation of the 288-kb ATCV-1 virus that infects an endosymbiotic Chlorella strain of the heliozoon Acanthocystis turfacea.</title>
        <authorList>
            <person name="Fitzgerald L.A."/>
            <person name="Graves M.V."/>
            <person name="Li X."/>
            <person name="Pfitzner A.J.P."/>
            <person name="Hartigan J."/>
            <person name="Van Etten J.L."/>
        </authorList>
    </citation>
    <scope>NUCLEOTIDE SEQUENCE [LARGE SCALE GENOMIC DNA]</scope>
    <source>
        <strain evidence="2 3">ATCV-1</strain>
    </source>
</reference>
<dbReference type="Pfam" id="PF19068">
    <property type="entry name" value="DUF5764"/>
    <property type="match status" value="1"/>
</dbReference>
<accession>A7K8S6</accession>
<dbReference type="RefSeq" id="YP_001426797.1">
    <property type="nucleotide sequence ID" value="NC_008724.1"/>
</dbReference>
<evidence type="ECO:0000256" key="1">
    <source>
        <dbReference type="SAM" id="MobiDB-lite"/>
    </source>
</evidence>
<dbReference type="OrthoDB" id="7690at10239"/>
<gene>
    <name evidence="2" type="primary">Z316R</name>
    <name evidence="2" type="ORF">ATCV1_Z316R</name>
</gene>
<dbReference type="GeneID" id="5470997"/>
<name>A7K8S6_9PHYC</name>
<dbReference type="InterPro" id="IPR043913">
    <property type="entry name" value="DUF5764"/>
</dbReference>
<feature type="region of interest" description="Disordered" evidence="1">
    <location>
        <begin position="265"/>
        <end position="321"/>
    </location>
</feature>
<feature type="compositionally biased region" description="Low complexity" evidence="1">
    <location>
        <begin position="194"/>
        <end position="206"/>
    </location>
</feature>
<feature type="region of interest" description="Disordered" evidence="1">
    <location>
        <begin position="190"/>
        <end position="213"/>
    </location>
</feature>
<dbReference type="Proteomes" id="UP000202420">
    <property type="component" value="Segment"/>
</dbReference>
<dbReference type="EMBL" id="EF101928">
    <property type="protein sequence ID" value="ABT16450.1"/>
    <property type="molecule type" value="Genomic_DNA"/>
</dbReference>
<dbReference type="KEGG" id="vg:5470997"/>
<keyword evidence="3" id="KW-1185">Reference proteome</keyword>
<feature type="compositionally biased region" description="Polar residues" evidence="1">
    <location>
        <begin position="265"/>
        <end position="280"/>
    </location>
</feature>
<protein>
    <submittedName>
        <fullName evidence="2">Uncharacterized protein Z316R</fullName>
    </submittedName>
</protein>
<sequence>MSANQKLSPLLVEAKNSYIYQIADIMAPFVVNTVNTLYAAAKKEAGFGKPTKKFQMKLREIPLWNQGMIDAQVTAIINKYKFFPELVAAAFVSYVKILSSVKIHSKRPHIQLKLPADDVFVHKVFVNAAKSFYLDPALVKSPRDVRLALVRSAVETSVRELLPTEDILRAYLGGSVDADGVQTDQIDEEEIDLSPSPEEAIESPESPESPEQEVIIGTSVSPAEPLGSMNLVASPAPSYAPPVPDVQTNAAAVAQLQHVINQASSFPVPSSSPQMQQGVSPSPMAPPQQVITIPKSAPGAFVSPAPQQFMNPDASGNDFFS</sequence>
<organism evidence="2 3">
    <name type="scientific">Chlorovirus heliozoae</name>
    <dbReference type="NCBI Taxonomy" id="322019"/>
    <lineage>
        <taxon>Viruses</taxon>
        <taxon>Varidnaviria</taxon>
        <taxon>Bamfordvirae</taxon>
        <taxon>Nucleocytoviricota</taxon>
        <taxon>Megaviricetes</taxon>
        <taxon>Algavirales</taxon>
        <taxon>Phycodnaviridae</taxon>
        <taxon>Chlorovirus</taxon>
    </lineage>
</organism>
<proteinExistence type="predicted"/>